<dbReference type="Proteomes" id="UP001235094">
    <property type="component" value="Unassembled WGS sequence"/>
</dbReference>
<reference evidence="4 5" key="1">
    <citation type="submission" date="2023-07" db="EMBL/GenBank/DDBJ databases">
        <title>Genomic Encyclopedia of Type Strains, Phase IV (KMG-IV): sequencing the most valuable type-strain genomes for metagenomic binning, comparative biology and taxonomic classification.</title>
        <authorList>
            <person name="Goeker M."/>
        </authorList>
    </citation>
    <scope>NUCLEOTIDE SEQUENCE [LARGE SCALE GENOMIC DNA]</scope>
    <source>
        <strain evidence="4 5">DSM 15561</strain>
    </source>
</reference>
<sequence length="1059" mass="113369">MTPAREITSRSSSLSGERLQVTALFYDIVGSVQLLNRLDPEEFGGMQRRLHNAAADAIQHFGGTVQQLQGDGGCAYFGLPVPLEDAAEAAVGAALDLIARCERQQREQGTPLMIRIGIATSMVVVAATKGTGLPGQAEIIGIAPALAARIQADAAPNCVVVADSTYRLAAGAFDFEPLGERLPSGFSEPISIWRARTRRPTPDRFTASRRVGAPLIGREEELEACRRHWALARAGKGQLLVLHGEAGIGKSRLVAELRAELGEAGHAVTLLQCRPRGDTRPLHPFLDLLEPGLGSTADGVLSAAQVRAGLHGRNLEISDDDAAIIAFLCGQQAGHHPPAPHPRVTPSSGAHGLDLTAEEIRARGQDAVLRLLCGQPGPCLIVIEDFHWADSLTEAVVARLPQVIAGLPVLVLVTARDRATCDALAGPNVSSLALSRLEAEETSQLLETIWNAARTAGDLPAGSPLAELPPAGSLPPGLAAFVHGRCDGVPLFAEQLTSLLKETMEKQPAEDRSLPTDWNDALPGGAVLTLQDLIAARLSALGPLRRLAQVAAVIGRAFTLDLLTRLLDGPALPVLPEEAVRELVRAGIFEAQPSGSTPPSGATEACRFRHVLIQEAAYDSLLKAERRLLHARIIDLVSTGAVPPLADDALAWHYEQADRPLDAARCAINAAMACIARSAMLEADRLLNVAQRQLADMAAERTRDLRLELLSARGPVAAALFGRGSPQASTVYDEGVALCSASTTRDRAQWFPLYWGWWFTAPNYEAQKARSDIVVRDLETTADPEVRLQSFHCAWATNFDAGRHAYCLDCVEAGLALYDEPRARLSRVRYGGHDARVCGLGERALSSWFTGNEVGSTDAMAEALDWAERIDHPDSLFHALDYAVGLARFTNDFPRVIAVAARMNAIAQERTLPGGRAKARLFGGWAQAQLGALDAGVAEFNEGFALQREIGTEENLPIYRDMEAELLAQSGRYDEACAIVEEAIASSSRSGQVFWLPELYRRRALLRRHLGAGADETLLDLHRAVALAESQGAVALVRRAHADIDALGGSPGPMTGPAP</sequence>
<dbReference type="InterPro" id="IPR001054">
    <property type="entry name" value="A/G_cyclase"/>
</dbReference>
<dbReference type="CDD" id="cd07302">
    <property type="entry name" value="CHD"/>
    <property type="match status" value="1"/>
</dbReference>
<keyword evidence="1" id="KW-0547">Nucleotide-binding</keyword>
<accession>A0ABU0LLR0</accession>
<keyword evidence="5" id="KW-1185">Reference proteome</keyword>
<proteinExistence type="predicted"/>
<dbReference type="SUPFAM" id="SSF55073">
    <property type="entry name" value="Nucleotide cyclase"/>
    <property type="match status" value="1"/>
</dbReference>
<dbReference type="PANTHER" id="PTHR16305:SF28">
    <property type="entry name" value="GUANYLATE CYCLASE DOMAIN-CONTAINING PROTEIN"/>
    <property type="match status" value="1"/>
</dbReference>
<keyword evidence="2" id="KW-0067">ATP-binding</keyword>
<evidence type="ECO:0000256" key="1">
    <source>
        <dbReference type="ARBA" id="ARBA00022741"/>
    </source>
</evidence>
<dbReference type="InterPro" id="IPR029787">
    <property type="entry name" value="Nucleotide_cyclase"/>
</dbReference>
<comment type="caution">
    <text evidence="4">The sequence shown here is derived from an EMBL/GenBank/DDBJ whole genome shotgun (WGS) entry which is preliminary data.</text>
</comment>
<evidence type="ECO:0000256" key="2">
    <source>
        <dbReference type="ARBA" id="ARBA00022840"/>
    </source>
</evidence>
<dbReference type="Pfam" id="PF13191">
    <property type="entry name" value="AAA_16"/>
    <property type="match status" value="1"/>
</dbReference>
<dbReference type="EMBL" id="JAUSVR010000001">
    <property type="protein sequence ID" value="MDQ0509594.1"/>
    <property type="molecule type" value="Genomic_DNA"/>
</dbReference>
<dbReference type="Gene3D" id="3.40.50.300">
    <property type="entry name" value="P-loop containing nucleotide triphosphate hydrolases"/>
    <property type="match status" value="1"/>
</dbReference>
<gene>
    <name evidence="4" type="ORF">QOZ99_000471</name>
</gene>
<dbReference type="SUPFAM" id="SSF48452">
    <property type="entry name" value="TPR-like"/>
    <property type="match status" value="1"/>
</dbReference>
<dbReference type="Gene3D" id="3.30.70.1230">
    <property type="entry name" value="Nucleotide cyclase"/>
    <property type="match status" value="1"/>
</dbReference>
<organism evidence="4 5">
    <name type="scientific">Ancylobacter amanitiformis</name>
    <dbReference type="NCBI Taxonomy" id="217069"/>
    <lineage>
        <taxon>Bacteria</taxon>
        <taxon>Pseudomonadati</taxon>
        <taxon>Pseudomonadota</taxon>
        <taxon>Alphaproteobacteria</taxon>
        <taxon>Hyphomicrobiales</taxon>
        <taxon>Xanthobacteraceae</taxon>
        <taxon>Ancylobacter</taxon>
    </lineage>
</organism>
<evidence type="ECO:0000313" key="4">
    <source>
        <dbReference type="EMBL" id="MDQ0509594.1"/>
    </source>
</evidence>
<dbReference type="RefSeq" id="WP_306888273.1">
    <property type="nucleotide sequence ID" value="NZ_JAUSVR010000001.1"/>
</dbReference>
<evidence type="ECO:0000259" key="3">
    <source>
        <dbReference type="PROSITE" id="PS50125"/>
    </source>
</evidence>
<dbReference type="PANTHER" id="PTHR16305">
    <property type="entry name" value="TESTICULAR SOLUBLE ADENYLYL CYCLASE"/>
    <property type="match status" value="1"/>
</dbReference>
<dbReference type="PROSITE" id="PS50125">
    <property type="entry name" value="GUANYLATE_CYCLASE_2"/>
    <property type="match status" value="1"/>
</dbReference>
<dbReference type="InterPro" id="IPR027417">
    <property type="entry name" value="P-loop_NTPase"/>
</dbReference>
<name>A0ABU0LLR0_9HYPH</name>
<protein>
    <submittedName>
        <fullName evidence="4">ATPase/class 3 adenylate cyclase</fullName>
    </submittedName>
</protein>
<evidence type="ECO:0000313" key="5">
    <source>
        <dbReference type="Proteomes" id="UP001235094"/>
    </source>
</evidence>
<dbReference type="InterPro" id="IPR011990">
    <property type="entry name" value="TPR-like_helical_dom_sf"/>
</dbReference>
<dbReference type="InterPro" id="IPR041664">
    <property type="entry name" value="AAA_16"/>
</dbReference>
<feature type="domain" description="Guanylate cyclase" evidence="3">
    <location>
        <begin position="22"/>
        <end position="151"/>
    </location>
</feature>
<dbReference type="Pfam" id="PF00211">
    <property type="entry name" value="Guanylate_cyc"/>
    <property type="match status" value="1"/>
</dbReference>
<dbReference type="SUPFAM" id="SSF52540">
    <property type="entry name" value="P-loop containing nucleoside triphosphate hydrolases"/>
    <property type="match status" value="1"/>
</dbReference>
<dbReference type="SMART" id="SM00044">
    <property type="entry name" value="CYCc"/>
    <property type="match status" value="1"/>
</dbReference>